<evidence type="ECO:0000256" key="6">
    <source>
        <dbReference type="ARBA" id="ARBA00022989"/>
    </source>
</evidence>
<feature type="transmembrane region" description="Helical" evidence="8">
    <location>
        <begin position="104"/>
        <end position="124"/>
    </location>
</feature>
<feature type="transmembrane region" description="Helical" evidence="8">
    <location>
        <begin position="204"/>
        <end position="233"/>
    </location>
</feature>
<proteinExistence type="inferred from homology"/>
<dbReference type="AlphaFoldDB" id="A0A810NAF6"/>
<feature type="transmembrane region" description="Helical" evidence="8">
    <location>
        <begin position="319"/>
        <end position="337"/>
    </location>
</feature>
<evidence type="ECO:0000256" key="7">
    <source>
        <dbReference type="ARBA" id="ARBA00023136"/>
    </source>
</evidence>
<dbReference type="SUPFAM" id="SSF81345">
    <property type="entry name" value="ABC transporter involved in vitamin B12 uptake, BtuC"/>
    <property type="match status" value="1"/>
</dbReference>
<dbReference type="KEGG" id="pry:Prubr_55640"/>
<dbReference type="InterPro" id="IPR000522">
    <property type="entry name" value="ABC_transptr_permease_BtuC"/>
</dbReference>
<keyword evidence="7 8" id="KW-0472">Membrane</keyword>
<reference evidence="9" key="1">
    <citation type="submission" date="2020-08" db="EMBL/GenBank/DDBJ databases">
        <title>Whole genome shotgun sequence of Polymorphospora rubra NBRC 101157.</title>
        <authorList>
            <person name="Komaki H."/>
            <person name="Tamura T."/>
        </authorList>
    </citation>
    <scope>NUCLEOTIDE SEQUENCE</scope>
    <source>
        <strain evidence="9">NBRC 101157</strain>
    </source>
</reference>
<evidence type="ECO:0000256" key="4">
    <source>
        <dbReference type="ARBA" id="ARBA00022475"/>
    </source>
</evidence>
<feature type="transmembrane region" description="Helical" evidence="8">
    <location>
        <begin position="162"/>
        <end position="183"/>
    </location>
</feature>
<gene>
    <name evidence="9" type="primary">fepD</name>
    <name evidence="9" type="ORF">Prubr_55640</name>
</gene>
<evidence type="ECO:0000256" key="3">
    <source>
        <dbReference type="ARBA" id="ARBA00022448"/>
    </source>
</evidence>
<comment type="similarity">
    <text evidence="2">Belongs to the binding-protein-dependent transport system permease family. FecCD subfamily.</text>
</comment>
<evidence type="ECO:0000256" key="5">
    <source>
        <dbReference type="ARBA" id="ARBA00022692"/>
    </source>
</evidence>
<dbReference type="CDD" id="cd06550">
    <property type="entry name" value="TM_ABC_iron-siderophores_like"/>
    <property type="match status" value="1"/>
</dbReference>
<feature type="transmembrane region" description="Helical" evidence="8">
    <location>
        <begin position="253"/>
        <end position="280"/>
    </location>
</feature>
<feature type="transmembrane region" description="Helical" evidence="8">
    <location>
        <begin position="20"/>
        <end position="40"/>
    </location>
</feature>
<evidence type="ECO:0000256" key="1">
    <source>
        <dbReference type="ARBA" id="ARBA00004651"/>
    </source>
</evidence>
<keyword evidence="3" id="KW-0813">Transport</keyword>
<evidence type="ECO:0000313" key="9">
    <source>
        <dbReference type="EMBL" id="BCJ68543.1"/>
    </source>
</evidence>
<evidence type="ECO:0000256" key="8">
    <source>
        <dbReference type="SAM" id="Phobius"/>
    </source>
</evidence>
<dbReference type="EMBL" id="AP023359">
    <property type="protein sequence ID" value="BCJ68543.1"/>
    <property type="molecule type" value="Genomic_DNA"/>
</dbReference>
<sequence length="345" mass="35354">MTISAVVSDVPRVRGGARRALVLAGVAAALLALVVLSLFVGSGDITAAQSWQALRGIDTDSPAGIIVRDYRVPRTVLAVLVGAGLGVAGAVTQALTRNPLADPGILGVNSGAFFFVAVAAGFLGVTSIAGYVWFALLGAMVTSILVYVVGTTGRQGTNPIKIVLTGVAVGAVFTGISYGITLTRPDVFDRIRFWQAGSLQGRQLDVVVGVAPFLLVGVLLAVMLTAGLNALALGDDVARSLGTRTVVVRATGFVAIALLCGAATAAVGPLSFVGLMVPHAVRMIAGPDQRRVVPLCVLTAPVLMLTADIVGRVLLDNEVPVGIVVAFLGAPLLIWLVRRPQGRAL</sequence>
<dbReference type="Gene3D" id="1.10.3470.10">
    <property type="entry name" value="ABC transporter involved in vitamin B12 uptake, BtuC"/>
    <property type="match status" value="1"/>
</dbReference>
<dbReference type="InterPro" id="IPR037294">
    <property type="entry name" value="ABC_BtuC-like"/>
</dbReference>
<dbReference type="PANTHER" id="PTHR30472:SF1">
    <property type="entry name" value="FE(3+) DICITRATE TRANSPORT SYSTEM PERMEASE PROTEIN FECC-RELATED"/>
    <property type="match status" value="1"/>
</dbReference>
<dbReference type="Pfam" id="PF01032">
    <property type="entry name" value="FecCD"/>
    <property type="match status" value="1"/>
</dbReference>
<keyword evidence="5 8" id="KW-0812">Transmembrane</keyword>
<keyword evidence="6 8" id="KW-1133">Transmembrane helix</keyword>
<dbReference type="Proteomes" id="UP000680866">
    <property type="component" value="Chromosome"/>
</dbReference>
<dbReference type="GO" id="GO:0033214">
    <property type="term" value="P:siderophore-iron import into cell"/>
    <property type="evidence" value="ECO:0007669"/>
    <property type="project" value="TreeGrafter"/>
</dbReference>
<dbReference type="GO" id="GO:0022857">
    <property type="term" value="F:transmembrane transporter activity"/>
    <property type="evidence" value="ECO:0007669"/>
    <property type="project" value="InterPro"/>
</dbReference>
<name>A0A810NAF6_9ACTN</name>
<organism evidence="9 10">
    <name type="scientific">Polymorphospora rubra</name>
    <dbReference type="NCBI Taxonomy" id="338584"/>
    <lineage>
        <taxon>Bacteria</taxon>
        <taxon>Bacillati</taxon>
        <taxon>Actinomycetota</taxon>
        <taxon>Actinomycetes</taxon>
        <taxon>Micromonosporales</taxon>
        <taxon>Micromonosporaceae</taxon>
        <taxon>Polymorphospora</taxon>
    </lineage>
</organism>
<accession>A0A810NAF6</accession>
<evidence type="ECO:0000313" key="10">
    <source>
        <dbReference type="Proteomes" id="UP000680866"/>
    </source>
</evidence>
<keyword evidence="4" id="KW-1003">Cell membrane</keyword>
<keyword evidence="10" id="KW-1185">Reference proteome</keyword>
<feature type="transmembrane region" description="Helical" evidence="8">
    <location>
        <begin position="131"/>
        <end position="150"/>
    </location>
</feature>
<dbReference type="PANTHER" id="PTHR30472">
    <property type="entry name" value="FERRIC ENTEROBACTIN TRANSPORT SYSTEM PERMEASE PROTEIN"/>
    <property type="match status" value="1"/>
</dbReference>
<evidence type="ECO:0000256" key="2">
    <source>
        <dbReference type="ARBA" id="ARBA00007935"/>
    </source>
</evidence>
<dbReference type="GO" id="GO:0005886">
    <property type="term" value="C:plasma membrane"/>
    <property type="evidence" value="ECO:0007669"/>
    <property type="project" value="UniProtKB-SubCell"/>
</dbReference>
<comment type="subcellular location">
    <subcellularLocation>
        <location evidence="1">Cell membrane</location>
        <topology evidence="1">Multi-pass membrane protein</topology>
    </subcellularLocation>
</comment>
<feature type="transmembrane region" description="Helical" evidence="8">
    <location>
        <begin position="292"/>
        <end position="313"/>
    </location>
</feature>
<dbReference type="RefSeq" id="WP_246567711.1">
    <property type="nucleotide sequence ID" value="NZ_AP023359.1"/>
</dbReference>
<feature type="transmembrane region" description="Helical" evidence="8">
    <location>
        <begin position="75"/>
        <end position="92"/>
    </location>
</feature>
<dbReference type="FunFam" id="1.10.3470.10:FF:000001">
    <property type="entry name" value="Vitamin B12 ABC transporter permease BtuC"/>
    <property type="match status" value="1"/>
</dbReference>
<protein>
    <submittedName>
        <fullName evidence="9">Iron ABC transporter permease</fullName>
    </submittedName>
</protein>